<keyword evidence="4" id="KW-1185">Reference proteome</keyword>
<dbReference type="AlphaFoldDB" id="A0A812UKG9"/>
<feature type="region of interest" description="Disordered" evidence="2">
    <location>
        <begin position="250"/>
        <end position="277"/>
    </location>
</feature>
<organism evidence="3 4">
    <name type="scientific">Symbiodinium natans</name>
    <dbReference type="NCBI Taxonomy" id="878477"/>
    <lineage>
        <taxon>Eukaryota</taxon>
        <taxon>Sar</taxon>
        <taxon>Alveolata</taxon>
        <taxon>Dinophyceae</taxon>
        <taxon>Suessiales</taxon>
        <taxon>Symbiodiniaceae</taxon>
        <taxon>Symbiodinium</taxon>
    </lineage>
</organism>
<proteinExistence type="predicted"/>
<reference evidence="3" key="1">
    <citation type="submission" date="2021-02" db="EMBL/GenBank/DDBJ databases">
        <authorList>
            <person name="Dougan E. K."/>
            <person name="Rhodes N."/>
            <person name="Thang M."/>
            <person name="Chan C."/>
        </authorList>
    </citation>
    <scope>NUCLEOTIDE SEQUENCE</scope>
</reference>
<feature type="coiled-coil region" evidence="1">
    <location>
        <begin position="277"/>
        <end position="308"/>
    </location>
</feature>
<sequence length="333" mass="35974">MAAMAAFLGPSMPPLTWQPLAGGLKRPRPQSADRCRAQSRAFGIPRAGAAVFLPLVALTRRRAKGKNGKDGPSGVQKWFEEKKAEGTAGVGGAVVGGMLAGPLGAVVGSQVASKLGPVLNDALDALEVDEAEDSPDPKEEKEERASDRKQEDVQSKQAEPEAAKVPPAPKQEEKPAAQELPPKSSETKEPESEPPSPTLAEASPPEGSPALPDELQKLRSSVAEKKKSLKAQVEALYLQAEEALIAGDESAAREHLEARSKAQASLEKLTEGDERRLQRHADQLKALDEKAEEMYRKAEKSLQAGEDKMAREFLEEWQKILLQRQKLHDEVSP</sequence>
<evidence type="ECO:0000313" key="4">
    <source>
        <dbReference type="Proteomes" id="UP000604046"/>
    </source>
</evidence>
<accession>A0A812UKG9</accession>
<gene>
    <name evidence="3" type="primary">TKL-1</name>
    <name evidence="3" type="ORF">SNAT2548_LOCUS32300</name>
</gene>
<feature type="compositionally biased region" description="Basic and acidic residues" evidence="2">
    <location>
        <begin position="268"/>
        <end position="277"/>
    </location>
</feature>
<name>A0A812UKG9_9DINO</name>
<dbReference type="Proteomes" id="UP000604046">
    <property type="component" value="Unassembled WGS sequence"/>
</dbReference>
<keyword evidence="1" id="KW-0175">Coiled coil</keyword>
<protein>
    <submittedName>
        <fullName evidence="3">TKL-1 protein</fullName>
    </submittedName>
</protein>
<feature type="compositionally biased region" description="Basic and acidic residues" evidence="2">
    <location>
        <begin position="135"/>
        <end position="162"/>
    </location>
</feature>
<comment type="caution">
    <text evidence="3">The sequence shown here is derived from an EMBL/GenBank/DDBJ whole genome shotgun (WGS) entry which is preliminary data.</text>
</comment>
<dbReference type="EMBL" id="CAJNDS010002703">
    <property type="protein sequence ID" value="CAE7568571.1"/>
    <property type="molecule type" value="Genomic_DNA"/>
</dbReference>
<evidence type="ECO:0000313" key="3">
    <source>
        <dbReference type="EMBL" id="CAE7568571.1"/>
    </source>
</evidence>
<feature type="region of interest" description="Disordered" evidence="2">
    <location>
        <begin position="127"/>
        <end position="226"/>
    </location>
</feature>
<feature type="compositionally biased region" description="Basic and acidic residues" evidence="2">
    <location>
        <begin position="250"/>
        <end position="260"/>
    </location>
</feature>
<evidence type="ECO:0000256" key="1">
    <source>
        <dbReference type="SAM" id="Coils"/>
    </source>
</evidence>
<feature type="compositionally biased region" description="Basic and acidic residues" evidence="2">
    <location>
        <begin position="214"/>
        <end position="226"/>
    </location>
</feature>
<evidence type="ECO:0000256" key="2">
    <source>
        <dbReference type="SAM" id="MobiDB-lite"/>
    </source>
</evidence>